<reference evidence="4" key="1">
    <citation type="submission" date="2021-02" db="EMBL/GenBank/DDBJ databases">
        <title>Genome sequence Cadophora malorum strain M34.</title>
        <authorList>
            <person name="Stefanovic E."/>
            <person name="Vu D."/>
            <person name="Scully C."/>
            <person name="Dijksterhuis J."/>
            <person name="Roader J."/>
            <person name="Houbraken J."/>
        </authorList>
    </citation>
    <scope>NUCLEOTIDE SEQUENCE</scope>
    <source>
        <strain evidence="4">M34</strain>
    </source>
</reference>
<evidence type="ECO:0008006" key="6">
    <source>
        <dbReference type="Google" id="ProtNLM"/>
    </source>
</evidence>
<feature type="compositionally biased region" description="Polar residues" evidence="3">
    <location>
        <begin position="108"/>
        <end position="118"/>
    </location>
</feature>
<evidence type="ECO:0000313" key="5">
    <source>
        <dbReference type="Proteomes" id="UP000664132"/>
    </source>
</evidence>
<dbReference type="PANTHER" id="PTHR37534:SF4">
    <property type="entry name" value="ZN(II)2CYS6 TRANSCRIPTION FACTOR (EUROFUNG)"/>
    <property type="match status" value="1"/>
</dbReference>
<dbReference type="GO" id="GO:0045944">
    <property type="term" value="P:positive regulation of transcription by RNA polymerase II"/>
    <property type="evidence" value="ECO:0007669"/>
    <property type="project" value="TreeGrafter"/>
</dbReference>
<dbReference type="OrthoDB" id="415590at2759"/>
<feature type="region of interest" description="Disordered" evidence="3">
    <location>
        <begin position="17"/>
        <end position="152"/>
    </location>
</feature>
<gene>
    <name evidence="4" type="ORF">IFR04_003678</name>
</gene>
<dbReference type="Pfam" id="PF11951">
    <property type="entry name" value="Fungal_trans_2"/>
    <property type="match status" value="1"/>
</dbReference>
<evidence type="ECO:0000256" key="1">
    <source>
        <dbReference type="ARBA" id="ARBA00004123"/>
    </source>
</evidence>
<feature type="region of interest" description="Disordered" evidence="3">
    <location>
        <begin position="239"/>
        <end position="274"/>
    </location>
</feature>
<dbReference type="GO" id="GO:0000976">
    <property type="term" value="F:transcription cis-regulatory region binding"/>
    <property type="evidence" value="ECO:0007669"/>
    <property type="project" value="TreeGrafter"/>
</dbReference>
<dbReference type="EMBL" id="JAFJYH010000038">
    <property type="protein sequence ID" value="KAG4423180.1"/>
    <property type="molecule type" value="Genomic_DNA"/>
</dbReference>
<keyword evidence="2" id="KW-0539">Nucleus</keyword>
<accession>A0A8H7WE64</accession>
<evidence type="ECO:0000313" key="4">
    <source>
        <dbReference type="EMBL" id="KAG4423180.1"/>
    </source>
</evidence>
<feature type="compositionally biased region" description="Polar residues" evidence="3">
    <location>
        <begin position="69"/>
        <end position="89"/>
    </location>
</feature>
<dbReference type="CDD" id="cd12148">
    <property type="entry name" value="fungal_TF_MHR"/>
    <property type="match status" value="1"/>
</dbReference>
<evidence type="ECO:0000256" key="2">
    <source>
        <dbReference type="ARBA" id="ARBA00023242"/>
    </source>
</evidence>
<feature type="compositionally biased region" description="Polar residues" evidence="3">
    <location>
        <begin position="127"/>
        <end position="149"/>
    </location>
</feature>
<comment type="caution">
    <text evidence="4">The sequence shown here is derived from an EMBL/GenBank/DDBJ whole genome shotgun (WGS) entry which is preliminary data.</text>
</comment>
<organism evidence="4 5">
    <name type="scientific">Cadophora malorum</name>
    <dbReference type="NCBI Taxonomy" id="108018"/>
    <lineage>
        <taxon>Eukaryota</taxon>
        <taxon>Fungi</taxon>
        <taxon>Dikarya</taxon>
        <taxon>Ascomycota</taxon>
        <taxon>Pezizomycotina</taxon>
        <taxon>Leotiomycetes</taxon>
        <taxon>Helotiales</taxon>
        <taxon>Ploettnerulaceae</taxon>
        <taxon>Cadophora</taxon>
    </lineage>
</organism>
<protein>
    <recommendedName>
        <fullName evidence="6">C6 transcription factor</fullName>
    </recommendedName>
</protein>
<name>A0A8H7WE64_9HELO</name>
<proteinExistence type="predicted"/>
<comment type="subcellular location">
    <subcellularLocation>
        <location evidence="1">Nucleus</location>
    </subcellularLocation>
</comment>
<dbReference type="Proteomes" id="UP000664132">
    <property type="component" value="Unassembled WGS sequence"/>
</dbReference>
<dbReference type="InterPro" id="IPR021858">
    <property type="entry name" value="Fun_TF"/>
</dbReference>
<keyword evidence="5" id="KW-1185">Reference proteome</keyword>
<dbReference type="GO" id="GO:0005634">
    <property type="term" value="C:nucleus"/>
    <property type="evidence" value="ECO:0007669"/>
    <property type="project" value="UniProtKB-SubCell"/>
</dbReference>
<evidence type="ECO:0000256" key="3">
    <source>
        <dbReference type="SAM" id="MobiDB-lite"/>
    </source>
</evidence>
<dbReference type="PANTHER" id="PTHR37534">
    <property type="entry name" value="TRANSCRIPTIONAL ACTIVATOR PROTEIN UGA3"/>
    <property type="match status" value="1"/>
</dbReference>
<sequence>MREGSRKRARHFKIVDVTSKFEQGNPTEASLTQDRRESEALANLDSPNSTTYQGGGGGSPAPSREESHLQCSQWQSESPPFNTPDSMTVSFPDDNSLGAENGRYTHASPRSASQIYSHRSSDHQVYPETSQYHTSTDGLTPNHASPNSRNRPEDAAADLLALRYLQQSKPPNTMSQVLMGPPGDRTILTNVGQAEMVDHEIFDDQQDGIFLPGSVFQEFHSTLRDHLIFTAQSNCPTRAGTPEYQVPDQTFPKRLVSRGEGTEVDPESNGSSRSLEITPQREYVLWKAWINELAPWLDKFDNNRHFEHKIPMMARKTAHLRNSILALSARQIEMKENSKSSSESLALYQEAIHLLLPELQSKGTAVIASCVILCVLEMMSCSPKEWRRHLEGCANLLEAVGINGFVGGVEEALFWCFARMDLCGALISQDITLIPVARWASNVDFSTDIKLFRNPANGFDTYANYAVFLCANCVAYLKDCEVWAIDSRKSRWIELVNLLEDWHTERPEEMKPILTISLQESEAYRPFPTVLYGNGPAVSGNQLYHTAMLLMLQERPGNIQLPRKLKSTFWHARQICAISESNTHHGAWTNSIQPIWIAGKVMSHPSEHKAILNILERIERETGWVTSWRREDLKAWWGDCDD</sequence>
<dbReference type="AlphaFoldDB" id="A0A8H7WE64"/>
<feature type="compositionally biased region" description="Polar residues" evidence="3">
    <location>
        <begin position="20"/>
        <end position="32"/>
    </location>
</feature>
<dbReference type="GO" id="GO:0003700">
    <property type="term" value="F:DNA-binding transcription factor activity"/>
    <property type="evidence" value="ECO:0007669"/>
    <property type="project" value="TreeGrafter"/>
</dbReference>